<name>A0A542DYX4_9MICO</name>
<dbReference type="AlphaFoldDB" id="A0A542DYX4"/>
<dbReference type="SUPFAM" id="SSF51905">
    <property type="entry name" value="FAD/NAD(P)-binding domain"/>
    <property type="match status" value="1"/>
</dbReference>
<keyword evidence="3" id="KW-1185">Reference proteome</keyword>
<dbReference type="Proteomes" id="UP000317893">
    <property type="component" value="Unassembled WGS sequence"/>
</dbReference>
<dbReference type="EMBL" id="VFMN01000001">
    <property type="protein sequence ID" value="TQJ08295.1"/>
    <property type="molecule type" value="Genomic_DNA"/>
</dbReference>
<evidence type="ECO:0000313" key="3">
    <source>
        <dbReference type="Proteomes" id="UP000317893"/>
    </source>
</evidence>
<gene>
    <name evidence="2" type="ORF">FB458_1379</name>
</gene>
<dbReference type="Gene3D" id="3.50.50.60">
    <property type="entry name" value="FAD/NAD(P)-binding domain"/>
    <property type="match status" value="1"/>
</dbReference>
<dbReference type="InterPro" id="IPR036188">
    <property type="entry name" value="FAD/NAD-bd_sf"/>
</dbReference>
<evidence type="ECO:0000313" key="2">
    <source>
        <dbReference type="EMBL" id="TQJ08295.1"/>
    </source>
</evidence>
<proteinExistence type="predicted"/>
<comment type="caution">
    <text evidence="2">The sequence shown here is derived from an EMBL/GenBank/DDBJ whole genome shotgun (WGS) entry which is preliminary data.</text>
</comment>
<evidence type="ECO:0000259" key="1">
    <source>
        <dbReference type="Pfam" id="PF01593"/>
    </source>
</evidence>
<dbReference type="Gene3D" id="3.90.660.10">
    <property type="match status" value="1"/>
</dbReference>
<organism evidence="2 3">
    <name type="scientific">Lapillicoccus jejuensis</name>
    <dbReference type="NCBI Taxonomy" id="402171"/>
    <lineage>
        <taxon>Bacteria</taxon>
        <taxon>Bacillati</taxon>
        <taxon>Actinomycetota</taxon>
        <taxon>Actinomycetes</taxon>
        <taxon>Micrococcales</taxon>
        <taxon>Intrasporangiaceae</taxon>
        <taxon>Lapillicoccus</taxon>
    </lineage>
</organism>
<sequence>MTPSDPHHPLSVVVVGAGLSGAACARTLVDGGARVRLVERGRAPGGRMASPEVHGRRVDLGPGFVTSKDDEFGALLRDWERRGLATPWVDGTEVLGPDGLTRKEGPVRWAAPGGLRSLVRDVLGDPVAAGLHVDLGAPVDDLREVRGDADAVVLAMPDPQAARLAPDLLAEIGVVENDPTVAVATGWPERTWDLRCAFVNDDPDVVFVADDGSRRGDGAPVLVAHSSPQLAARVLAEADGDPLGAVPPVVAALRRLLDLGEPEWTHAMRWGMAKPQGTHETTYHLSSTDGGTIGLAGDQWAGGGTPRVESAWRSGVDLARALLAG</sequence>
<dbReference type="GO" id="GO:0016491">
    <property type="term" value="F:oxidoreductase activity"/>
    <property type="evidence" value="ECO:0007669"/>
    <property type="project" value="InterPro"/>
</dbReference>
<dbReference type="RefSeq" id="WP_211355954.1">
    <property type="nucleotide sequence ID" value="NZ_BAAAPR010000004.1"/>
</dbReference>
<dbReference type="InterPro" id="IPR002937">
    <property type="entry name" value="Amino_oxidase"/>
</dbReference>
<dbReference type="PANTHER" id="PTHR16128:SF5">
    <property type="entry name" value="FAD_NAD(P)-BINDING OXIDOREDUCTASE FAMILY PROTEIN"/>
    <property type="match status" value="1"/>
</dbReference>
<dbReference type="PANTHER" id="PTHR16128">
    <property type="entry name" value="FAD/NAD(P)-BINDING OXIDOREDUCTASE FAMILY PROTEIN"/>
    <property type="match status" value="1"/>
</dbReference>
<dbReference type="Pfam" id="PF13450">
    <property type="entry name" value="NAD_binding_8"/>
    <property type="match status" value="1"/>
</dbReference>
<dbReference type="Pfam" id="PF01593">
    <property type="entry name" value="Amino_oxidase"/>
    <property type="match status" value="1"/>
</dbReference>
<protein>
    <recommendedName>
        <fullName evidence="1">Amine oxidase domain-containing protein</fullName>
    </recommendedName>
</protein>
<reference evidence="2 3" key="1">
    <citation type="submission" date="2019-06" db="EMBL/GenBank/DDBJ databases">
        <title>Sequencing the genomes of 1000 actinobacteria strains.</title>
        <authorList>
            <person name="Klenk H.-P."/>
        </authorList>
    </citation>
    <scope>NUCLEOTIDE SEQUENCE [LARGE SCALE GENOMIC DNA]</scope>
    <source>
        <strain evidence="2 3">DSM 18607</strain>
    </source>
</reference>
<feature type="domain" description="Amine oxidase" evidence="1">
    <location>
        <begin position="112"/>
        <end position="323"/>
    </location>
</feature>
<accession>A0A542DYX4</accession>